<feature type="domain" description="Homeobox" evidence="10">
    <location>
        <begin position="174"/>
        <end position="234"/>
    </location>
</feature>
<evidence type="ECO:0000256" key="3">
    <source>
        <dbReference type="ARBA" id="ARBA00022473"/>
    </source>
</evidence>
<evidence type="ECO:0000256" key="6">
    <source>
        <dbReference type="ARBA" id="ARBA00023242"/>
    </source>
</evidence>
<keyword evidence="3" id="KW-0217">Developmental protein</keyword>
<dbReference type="OrthoDB" id="3501850at2759"/>
<gene>
    <name evidence="11" type="ORF">RDWZM_008530</name>
</gene>
<dbReference type="Gene3D" id="1.10.10.60">
    <property type="entry name" value="Homeodomain-like"/>
    <property type="match status" value="1"/>
</dbReference>
<evidence type="ECO:0000256" key="8">
    <source>
        <dbReference type="RuleBase" id="RU000682"/>
    </source>
</evidence>
<sequence>MIVAHMTTDASPTIPPFTGLGGITGLDLTPLPPPPTTTLTGSLSPTMPSSLSPAMLPTFGFTQEQVACVCEVLQQSGNIERLGRFLWSLPACEPLHKNESVLKAKALVAFHRGNFKELYRILESHNFSVSSHPKLQTLWLKAHYIEAERARGRPLGAVGKYRIRRKYPLPRTIWDGEETSYCFKEKSRNVLREWYSQNPYPSPREKRDLADSTGLTTTQVSNWFKNRRQRDRAAEAKDSKDPNEKVGLGKSSHKMINESSNSGDSTDDDSFDEGNSGRTSSSNELLGATVTSGNGLHVTSSPEASIFSALSNINTSNGLETSSSHFGSQSALSAVSSMGYSHGFRFAHHPTPSHFGQTGIHSLHSSPGHHLADVAPSALVMHHASAPSAETMFQLSAAAAAVAANPNAFDSYSKYGASMAAAVVAFSGGRPQF</sequence>
<dbReference type="Pfam" id="PF16878">
    <property type="entry name" value="SIX1_SD"/>
    <property type="match status" value="1"/>
</dbReference>
<dbReference type="CDD" id="cd00086">
    <property type="entry name" value="homeodomain"/>
    <property type="match status" value="1"/>
</dbReference>
<dbReference type="SMART" id="SM00389">
    <property type="entry name" value="HOX"/>
    <property type="match status" value="1"/>
</dbReference>
<comment type="similarity">
    <text evidence="2">Belongs to the SIX/Sine oculis homeobox family.</text>
</comment>
<evidence type="ECO:0000313" key="12">
    <source>
        <dbReference type="Proteomes" id="UP001142055"/>
    </source>
</evidence>
<comment type="caution">
    <text evidence="11">The sequence shown here is derived from an EMBL/GenBank/DDBJ whole genome shotgun (WGS) entry which is preliminary data.</text>
</comment>
<accession>A0A9Q0RIX8</accession>
<dbReference type="InterPro" id="IPR001356">
    <property type="entry name" value="HD"/>
</dbReference>
<dbReference type="PANTHER" id="PTHR10390:SF61">
    <property type="entry name" value="HOMEOBOX PROTEIN SIX2"/>
    <property type="match status" value="1"/>
</dbReference>
<evidence type="ECO:0000313" key="11">
    <source>
        <dbReference type="EMBL" id="KAJ6217373.1"/>
    </source>
</evidence>
<dbReference type="InterPro" id="IPR031701">
    <property type="entry name" value="SIX1_SD"/>
</dbReference>
<dbReference type="PANTHER" id="PTHR10390">
    <property type="entry name" value="HOMEOBOX PROTEIN SIX"/>
    <property type="match status" value="1"/>
</dbReference>
<evidence type="ECO:0000256" key="4">
    <source>
        <dbReference type="ARBA" id="ARBA00023125"/>
    </source>
</evidence>
<dbReference type="PROSITE" id="PS50071">
    <property type="entry name" value="HOMEOBOX_2"/>
    <property type="match status" value="1"/>
</dbReference>
<reference evidence="11" key="1">
    <citation type="submission" date="2022-12" db="EMBL/GenBank/DDBJ databases">
        <title>Genome assemblies of Blomia tropicalis.</title>
        <authorList>
            <person name="Cui Y."/>
        </authorList>
    </citation>
    <scope>NUCLEOTIDE SEQUENCE</scope>
    <source>
        <tissue evidence="11">Adult mites</tissue>
    </source>
</reference>
<feature type="compositionally biased region" description="Polar residues" evidence="9">
    <location>
        <begin position="276"/>
        <end position="288"/>
    </location>
</feature>
<dbReference type="SUPFAM" id="SSF46689">
    <property type="entry name" value="Homeodomain-like"/>
    <property type="match status" value="1"/>
</dbReference>
<dbReference type="FunFam" id="1.10.10.60:FF:000063">
    <property type="entry name" value="SIX homeobox 2"/>
    <property type="match status" value="1"/>
</dbReference>
<dbReference type="GO" id="GO:0000978">
    <property type="term" value="F:RNA polymerase II cis-regulatory region sequence-specific DNA binding"/>
    <property type="evidence" value="ECO:0007669"/>
    <property type="project" value="TreeGrafter"/>
</dbReference>
<proteinExistence type="inferred from homology"/>
<keyword evidence="5 7" id="KW-0371">Homeobox</keyword>
<evidence type="ECO:0000256" key="2">
    <source>
        <dbReference type="ARBA" id="ARBA00008161"/>
    </source>
</evidence>
<evidence type="ECO:0000256" key="1">
    <source>
        <dbReference type="ARBA" id="ARBA00004123"/>
    </source>
</evidence>
<feature type="compositionally biased region" description="Basic and acidic residues" evidence="9">
    <location>
        <begin position="231"/>
        <end position="244"/>
    </location>
</feature>
<evidence type="ECO:0000256" key="7">
    <source>
        <dbReference type="PROSITE-ProRule" id="PRU00108"/>
    </source>
</evidence>
<dbReference type="AlphaFoldDB" id="A0A9Q0RIX8"/>
<keyword evidence="4 7" id="KW-0238">DNA-binding</keyword>
<dbReference type="InterPro" id="IPR009057">
    <property type="entry name" value="Homeodomain-like_sf"/>
</dbReference>
<organism evidence="11 12">
    <name type="scientific">Blomia tropicalis</name>
    <name type="common">Mite</name>
    <dbReference type="NCBI Taxonomy" id="40697"/>
    <lineage>
        <taxon>Eukaryota</taxon>
        <taxon>Metazoa</taxon>
        <taxon>Ecdysozoa</taxon>
        <taxon>Arthropoda</taxon>
        <taxon>Chelicerata</taxon>
        <taxon>Arachnida</taxon>
        <taxon>Acari</taxon>
        <taxon>Acariformes</taxon>
        <taxon>Sarcoptiformes</taxon>
        <taxon>Astigmata</taxon>
        <taxon>Glycyphagoidea</taxon>
        <taxon>Echimyopodidae</taxon>
        <taxon>Blomia</taxon>
    </lineage>
</organism>
<dbReference type="GO" id="GO:0005634">
    <property type="term" value="C:nucleus"/>
    <property type="evidence" value="ECO:0007669"/>
    <property type="project" value="UniProtKB-SubCell"/>
</dbReference>
<feature type="region of interest" description="Disordered" evidence="9">
    <location>
        <begin position="218"/>
        <end position="288"/>
    </location>
</feature>
<comment type="subcellular location">
    <subcellularLocation>
        <location evidence="1 7 8">Nucleus</location>
    </subcellularLocation>
</comment>
<dbReference type="GO" id="GO:0000981">
    <property type="term" value="F:DNA-binding transcription factor activity, RNA polymerase II-specific"/>
    <property type="evidence" value="ECO:0007669"/>
    <property type="project" value="InterPro"/>
</dbReference>
<dbReference type="Proteomes" id="UP001142055">
    <property type="component" value="Chromosome 3"/>
</dbReference>
<dbReference type="InterPro" id="IPR017970">
    <property type="entry name" value="Homeobox_CS"/>
</dbReference>
<dbReference type="PROSITE" id="PS00027">
    <property type="entry name" value="HOMEOBOX_1"/>
    <property type="match status" value="1"/>
</dbReference>
<evidence type="ECO:0000256" key="9">
    <source>
        <dbReference type="SAM" id="MobiDB-lite"/>
    </source>
</evidence>
<evidence type="ECO:0000256" key="5">
    <source>
        <dbReference type="ARBA" id="ARBA00023155"/>
    </source>
</evidence>
<protein>
    <recommendedName>
        <fullName evidence="10">Homeobox domain-containing protein</fullName>
    </recommendedName>
</protein>
<dbReference type="EMBL" id="JAPWDV010000003">
    <property type="protein sequence ID" value="KAJ6217373.1"/>
    <property type="molecule type" value="Genomic_DNA"/>
</dbReference>
<dbReference type="GO" id="GO:0005667">
    <property type="term" value="C:transcription regulator complex"/>
    <property type="evidence" value="ECO:0007669"/>
    <property type="project" value="TreeGrafter"/>
</dbReference>
<keyword evidence="6 7" id="KW-0539">Nucleus</keyword>
<keyword evidence="12" id="KW-1185">Reference proteome</keyword>
<feature type="DNA-binding region" description="Homeobox" evidence="7">
    <location>
        <begin position="176"/>
        <end position="235"/>
    </location>
</feature>
<evidence type="ECO:0000259" key="10">
    <source>
        <dbReference type="PROSITE" id="PS50071"/>
    </source>
</evidence>
<dbReference type="OMA" id="ACEPLHK"/>
<dbReference type="Pfam" id="PF00046">
    <property type="entry name" value="Homeodomain"/>
    <property type="match status" value="1"/>
</dbReference>
<name>A0A9Q0RIX8_BLOTA</name>